<gene>
    <name evidence="2" type="ORF">GPUH_LOCUS18162</name>
</gene>
<dbReference type="OrthoDB" id="47801at2759"/>
<feature type="region of interest" description="Disordered" evidence="1">
    <location>
        <begin position="130"/>
        <end position="150"/>
    </location>
</feature>
<dbReference type="AlphaFoldDB" id="A0A183EB21"/>
<evidence type="ECO:0000313" key="2">
    <source>
        <dbReference type="EMBL" id="VDN31170.1"/>
    </source>
</evidence>
<sequence length="285" mass="30756">MVDLAALMGKKSFLFFKKSEQADSSTTRKTGLQHLSADLSARMTLIAMEQAQKKEDAASGSGDQKTQAANTSGVEPPGMQGFATQPSSASTFGIPTTPKTTPFMTPTPLSPSHLSPINSESNLAEFMAQDEPQGTKTKKAEASSQTPSSVPVISPDLFKLPSQKILLMDRITGTKTKKAEASSQTPSSVPVISPDLFKLPSQKILLMDRITVGSRKFVILDFGVPVLLTDFFIPSVAEIAAVSIDVWYLGESIDGQRLLTSTEISRKSIAVQDFQPTMRIRFLKV</sequence>
<organism evidence="4">
    <name type="scientific">Gongylonema pulchrum</name>
    <dbReference type="NCBI Taxonomy" id="637853"/>
    <lineage>
        <taxon>Eukaryota</taxon>
        <taxon>Metazoa</taxon>
        <taxon>Ecdysozoa</taxon>
        <taxon>Nematoda</taxon>
        <taxon>Chromadorea</taxon>
        <taxon>Rhabditida</taxon>
        <taxon>Spirurina</taxon>
        <taxon>Spiruromorpha</taxon>
        <taxon>Spiruroidea</taxon>
        <taxon>Gongylonematidae</taxon>
        <taxon>Gongylonema</taxon>
    </lineage>
</organism>
<keyword evidence="3" id="KW-1185">Reference proteome</keyword>
<dbReference type="Proteomes" id="UP000271098">
    <property type="component" value="Unassembled WGS sequence"/>
</dbReference>
<evidence type="ECO:0000313" key="4">
    <source>
        <dbReference type="WBParaSite" id="GPUH_0001818701-mRNA-1"/>
    </source>
</evidence>
<reference evidence="4" key="1">
    <citation type="submission" date="2016-06" db="UniProtKB">
        <authorList>
            <consortium name="WormBaseParasite"/>
        </authorList>
    </citation>
    <scope>IDENTIFICATION</scope>
</reference>
<dbReference type="EMBL" id="UYRT01086307">
    <property type="protein sequence ID" value="VDN31170.1"/>
    <property type="molecule type" value="Genomic_DNA"/>
</dbReference>
<evidence type="ECO:0000313" key="3">
    <source>
        <dbReference type="Proteomes" id="UP000271098"/>
    </source>
</evidence>
<name>A0A183EB21_9BILA</name>
<feature type="compositionally biased region" description="Low complexity" evidence="1">
    <location>
        <begin position="95"/>
        <end position="116"/>
    </location>
</feature>
<dbReference type="WBParaSite" id="GPUH_0001818701-mRNA-1">
    <property type="protein sequence ID" value="GPUH_0001818701-mRNA-1"/>
    <property type="gene ID" value="GPUH_0001818701"/>
</dbReference>
<reference evidence="2 3" key="2">
    <citation type="submission" date="2018-11" db="EMBL/GenBank/DDBJ databases">
        <authorList>
            <consortium name="Pathogen Informatics"/>
        </authorList>
    </citation>
    <scope>NUCLEOTIDE SEQUENCE [LARGE SCALE GENOMIC DNA]</scope>
</reference>
<proteinExistence type="predicted"/>
<feature type="compositionally biased region" description="Polar residues" evidence="1">
    <location>
        <begin position="82"/>
        <end position="94"/>
    </location>
</feature>
<evidence type="ECO:0000256" key="1">
    <source>
        <dbReference type="SAM" id="MobiDB-lite"/>
    </source>
</evidence>
<feature type="region of interest" description="Disordered" evidence="1">
    <location>
        <begin position="51"/>
        <end position="117"/>
    </location>
</feature>
<accession>A0A183EB21</accession>
<protein>
    <submittedName>
        <fullName evidence="4">Peptidase A2 domain-containing protein</fullName>
    </submittedName>
</protein>
<feature type="compositionally biased region" description="Polar residues" evidence="1">
    <location>
        <begin position="61"/>
        <end position="73"/>
    </location>
</feature>